<evidence type="ECO:0000313" key="6">
    <source>
        <dbReference type="Proteomes" id="UP000051836"/>
    </source>
</evidence>
<name>A0A0Q3T7Z1_AMAAE</name>
<gene>
    <name evidence="5" type="ORF">AAES_133351</name>
</gene>
<dbReference type="InterPro" id="IPR018499">
    <property type="entry name" value="Tetraspanin/Peripherin"/>
</dbReference>
<dbReference type="AlphaFoldDB" id="A0A0Q3T7Z1"/>
<sequence length="131" mass="14621">MWHGHSVMISLHISIFKSKNQCCGLLNGPSDWGKNIGNSKTCECEVKSSSDLCTYYQGRYVYKNPCGDVIINYLKDHLLIIMGIAFGLAVIESVKSSSLAIVTHQRDSSFFSCINLCKIGKDWPIPLMKTK</sequence>
<evidence type="ECO:0000256" key="3">
    <source>
        <dbReference type="ARBA" id="ARBA00022989"/>
    </source>
</evidence>
<comment type="subcellular location">
    <subcellularLocation>
        <location evidence="1">Membrane</location>
        <topology evidence="1">Multi-pass membrane protein</topology>
    </subcellularLocation>
</comment>
<keyword evidence="4" id="KW-0472">Membrane</keyword>
<dbReference type="InterPro" id="IPR008952">
    <property type="entry name" value="Tetraspanin_EC2_sf"/>
</dbReference>
<reference evidence="5 6" key="1">
    <citation type="submission" date="2015-10" db="EMBL/GenBank/DDBJ databases">
        <authorList>
            <person name="Gilbert D.G."/>
        </authorList>
    </citation>
    <scope>NUCLEOTIDE SEQUENCE [LARGE SCALE GENOMIC DNA]</scope>
    <source>
        <strain evidence="5">FVVF132</strain>
    </source>
</reference>
<keyword evidence="3" id="KW-1133">Transmembrane helix</keyword>
<evidence type="ECO:0000256" key="1">
    <source>
        <dbReference type="ARBA" id="ARBA00004141"/>
    </source>
</evidence>
<dbReference type="GO" id="GO:0016020">
    <property type="term" value="C:membrane"/>
    <property type="evidence" value="ECO:0007669"/>
    <property type="project" value="UniProtKB-SubCell"/>
</dbReference>
<keyword evidence="2" id="KW-0812">Transmembrane</keyword>
<proteinExistence type="predicted"/>
<dbReference type="Proteomes" id="UP000051836">
    <property type="component" value="Unassembled WGS sequence"/>
</dbReference>
<dbReference type="STRING" id="12930.A0A0Q3T7Z1"/>
<evidence type="ECO:0000256" key="4">
    <source>
        <dbReference type="ARBA" id="ARBA00023136"/>
    </source>
</evidence>
<evidence type="ECO:0000313" key="5">
    <source>
        <dbReference type="EMBL" id="KQK76814.1"/>
    </source>
</evidence>
<dbReference type="Pfam" id="PF00335">
    <property type="entry name" value="Tetraspanin"/>
    <property type="match status" value="1"/>
</dbReference>
<dbReference type="SUPFAM" id="SSF48652">
    <property type="entry name" value="Tetraspanin"/>
    <property type="match status" value="1"/>
</dbReference>
<keyword evidence="6" id="KW-1185">Reference proteome</keyword>
<comment type="caution">
    <text evidence="5">The sequence shown here is derived from an EMBL/GenBank/DDBJ whole genome shotgun (WGS) entry which is preliminary data.</text>
</comment>
<dbReference type="OrthoDB" id="5982705at2759"/>
<organism evidence="5 6">
    <name type="scientific">Amazona aestiva</name>
    <name type="common">Blue-fronted Amazon parrot</name>
    <dbReference type="NCBI Taxonomy" id="12930"/>
    <lineage>
        <taxon>Eukaryota</taxon>
        <taxon>Metazoa</taxon>
        <taxon>Chordata</taxon>
        <taxon>Craniata</taxon>
        <taxon>Vertebrata</taxon>
        <taxon>Euteleostomi</taxon>
        <taxon>Archelosauria</taxon>
        <taxon>Archosauria</taxon>
        <taxon>Dinosauria</taxon>
        <taxon>Saurischia</taxon>
        <taxon>Theropoda</taxon>
        <taxon>Coelurosauria</taxon>
        <taxon>Aves</taxon>
        <taxon>Neognathae</taxon>
        <taxon>Neoaves</taxon>
        <taxon>Telluraves</taxon>
        <taxon>Australaves</taxon>
        <taxon>Psittaciformes</taxon>
        <taxon>Psittacidae</taxon>
        <taxon>Amazona</taxon>
    </lineage>
</organism>
<evidence type="ECO:0000256" key="2">
    <source>
        <dbReference type="ARBA" id="ARBA00022692"/>
    </source>
</evidence>
<protein>
    <submittedName>
        <fullName evidence="5">Uncharacterized protein</fullName>
    </submittedName>
</protein>
<accession>A0A0Q3T7Z1</accession>
<dbReference type="EMBL" id="LMAW01002812">
    <property type="protein sequence ID" value="KQK76814.1"/>
    <property type="molecule type" value="Genomic_DNA"/>
</dbReference>